<protein>
    <recommendedName>
        <fullName evidence="4">Secreted protein</fullName>
    </recommendedName>
</protein>
<organism evidence="2 3">
    <name type="scientific">Sanghuangporus baumii</name>
    <name type="common">Phellinus baumii</name>
    <dbReference type="NCBI Taxonomy" id="108892"/>
    <lineage>
        <taxon>Eukaryota</taxon>
        <taxon>Fungi</taxon>
        <taxon>Dikarya</taxon>
        <taxon>Basidiomycota</taxon>
        <taxon>Agaricomycotina</taxon>
        <taxon>Agaricomycetes</taxon>
        <taxon>Hymenochaetales</taxon>
        <taxon>Hymenochaetaceae</taxon>
        <taxon>Sanghuangporus</taxon>
    </lineage>
</organism>
<proteinExistence type="predicted"/>
<reference evidence="2" key="1">
    <citation type="submission" date="2016-06" db="EMBL/GenBank/DDBJ databases">
        <title>Draft Genome sequence of the fungus Inonotus baumii.</title>
        <authorList>
            <person name="Zhu H."/>
            <person name="Lin W."/>
        </authorList>
    </citation>
    <scope>NUCLEOTIDE SEQUENCE</scope>
    <source>
        <strain evidence="2">821</strain>
    </source>
</reference>
<dbReference type="Proteomes" id="UP000757232">
    <property type="component" value="Unassembled WGS sequence"/>
</dbReference>
<dbReference type="OrthoDB" id="2310204at2759"/>
<feature type="chain" id="PRO_5040506013" description="Secreted protein" evidence="1">
    <location>
        <begin position="17"/>
        <end position="247"/>
    </location>
</feature>
<evidence type="ECO:0000313" key="2">
    <source>
        <dbReference type="EMBL" id="OCB88500.1"/>
    </source>
</evidence>
<sequence>MSLLLYVLQFAYLVFAASIASCLPSSLGPGSDDSGVLSAREQWSLDAKGVLPGWYDPRSNGGRMLDDQSSLTYQRNFRHNFDCIQFTTRYFREPLNVIISGHSDPFILTEAGFHYYAKSIGFSEECLGLHYGNIHRADLGDGDGRKEELFLARQHYFPVWGTCWESVAGGNHFRAWKQNGTLANSGGWFLAVSKEEDSSKNHRIVDDGYNIGRDLLVQKASAGSHWKGINHGIAQDGRVAVLTIERA</sequence>
<dbReference type="EMBL" id="LNZH02000177">
    <property type="protein sequence ID" value="OCB88500.1"/>
    <property type="molecule type" value="Genomic_DNA"/>
</dbReference>
<evidence type="ECO:0000256" key="1">
    <source>
        <dbReference type="SAM" id="SignalP"/>
    </source>
</evidence>
<evidence type="ECO:0008006" key="4">
    <source>
        <dbReference type="Google" id="ProtNLM"/>
    </source>
</evidence>
<comment type="caution">
    <text evidence="2">The sequence shown here is derived from an EMBL/GenBank/DDBJ whole genome shotgun (WGS) entry which is preliminary data.</text>
</comment>
<feature type="signal peptide" evidence="1">
    <location>
        <begin position="1"/>
        <end position="16"/>
    </location>
</feature>
<gene>
    <name evidence="2" type="ORF">A7U60_g4314</name>
</gene>
<accession>A0A9Q5N5E0</accession>
<name>A0A9Q5N5E0_SANBA</name>
<dbReference type="AlphaFoldDB" id="A0A9Q5N5E0"/>
<evidence type="ECO:0000313" key="3">
    <source>
        <dbReference type="Proteomes" id="UP000757232"/>
    </source>
</evidence>
<keyword evidence="1" id="KW-0732">Signal</keyword>
<keyword evidence="3" id="KW-1185">Reference proteome</keyword>